<dbReference type="InterPro" id="IPR041534">
    <property type="entry name" value="EF-hand_13"/>
</dbReference>
<dbReference type="InterPro" id="IPR002048">
    <property type="entry name" value="EF_hand_dom"/>
</dbReference>
<evidence type="ECO:0000256" key="2">
    <source>
        <dbReference type="ARBA" id="ARBA00022837"/>
    </source>
</evidence>
<organism evidence="5 6">
    <name type="scientific">Trypanosoma rangeli SC58</name>
    <dbReference type="NCBI Taxonomy" id="429131"/>
    <lineage>
        <taxon>Eukaryota</taxon>
        <taxon>Discoba</taxon>
        <taxon>Euglenozoa</taxon>
        <taxon>Kinetoplastea</taxon>
        <taxon>Metakinetoplastina</taxon>
        <taxon>Trypanosomatida</taxon>
        <taxon>Trypanosomatidae</taxon>
        <taxon>Trypanosoma</taxon>
        <taxon>Herpetosoma</taxon>
    </lineage>
</organism>
<feature type="region of interest" description="Disordered" evidence="3">
    <location>
        <begin position="94"/>
        <end position="128"/>
    </location>
</feature>
<reference evidence="5 6" key="1">
    <citation type="submission" date="2013-07" db="EMBL/GenBank/DDBJ databases">
        <authorList>
            <person name="Stoco P.H."/>
            <person name="Wagner G."/>
            <person name="Gerber A."/>
            <person name="Zaha A."/>
            <person name="Thompson C."/>
            <person name="Bartholomeu D.C."/>
            <person name="Luckemeyer D.D."/>
            <person name="Bahia D."/>
            <person name="Loreto E."/>
            <person name="Prestes E.B."/>
            <person name="Lima F.M."/>
            <person name="Rodrigues-Luiz G."/>
            <person name="Vallejo G.A."/>
            <person name="Filho J.F."/>
            <person name="Monteiro K.M."/>
            <person name="Tyler K.M."/>
            <person name="de Almeida L.G."/>
            <person name="Ortiz M.F."/>
            <person name="Siervo M.A."/>
            <person name="de Moraes M.H."/>
            <person name="Cunha O.L."/>
            <person name="Mendonca-Neto R."/>
            <person name="Silva R."/>
            <person name="Teixeira S.M."/>
            <person name="Murta S.M."/>
            <person name="Sincero T.C."/>
            <person name="Mendes T.A."/>
            <person name="Urmenyi T.P."/>
            <person name="Silva V.G."/>
            <person name="da Rocha W.D."/>
            <person name="Andersson B."/>
            <person name="Romanha A.J."/>
            <person name="Steindel M."/>
            <person name="de Vasconcelos A.T."/>
            <person name="Grisard E.C."/>
        </authorList>
    </citation>
    <scope>NUCLEOTIDE SEQUENCE [LARGE SCALE GENOMIC DNA]</scope>
    <source>
        <strain evidence="5 6">SC58</strain>
    </source>
</reference>
<dbReference type="Gene3D" id="1.10.238.10">
    <property type="entry name" value="EF-hand"/>
    <property type="match status" value="1"/>
</dbReference>
<name>A0A061IWZ7_TRYRA</name>
<dbReference type="PROSITE" id="PS50222">
    <property type="entry name" value="EF_HAND_2"/>
    <property type="match status" value="1"/>
</dbReference>
<evidence type="ECO:0000313" key="5">
    <source>
        <dbReference type="EMBL" id="ESL05542.1"/>
    </source>
</evidence>
<evidence type="ECO:0000256" key="1">
    <source>
        <dbReference type="ARBA" id="ARBA00022723"/>
    </source>
</evidence>
<dbReference type="AlphaFoldDB" id="A0A061IWZ7"/>
<dbReference type="PANTHER" id="PTHR14095:SF2">
    <property type="entry name" value="EF-HAND DOMAIN-CONTAINING PROTEIN"/>
    <property type="match status" value="1"/>
</dbReference>
<dbReference type="PROSITE" id="PS00018">
    <property type="entry name" value="EF_HAND_1"/>
    <property type="match status" value="2"/>
</dbReference>
<sequence>MMMAMNYQQRNAQAVKVILSELYVTWSTSDEGGFEVRTALEEILGAAYATDKNVGYTEVDDERHCYPSNPDKDDDEESLEERVVEVYGSHHTDPSVASEALLPNLSISPPASPSGSMHRRLLDESQKSPSPVLASRFFGVDELDYPHRACSPGAIGPSSPSAPIHLKPVVDPMAPVPHVCSNTNGTVSPPAAHSLGSPCLDTTVDAAMVSGDVFTPLEASPNGNLSQSQRLVHSSGNFASMPPDNVLRATYDDIPTFYGKAEMKGVQHTISEAEEDALKSFFAMKGSALNRKILSGSNLPIDTTKTVRKGQFSKLCQEVFKIPTWMKDALFGRIAAAAGISESAALTYEQISSYYYNVFGPITVNRRLFELIRGDSDSQYLTLQNFKDMVRYLVDSHPGLEFLKQPEFQEYYCRTVAIRIMYSLERQQGGKISWFVFDRSDLPEVMQELDEKDVNLVLQYFSYEHFYVLYCKFWELDTDRDQLVGFDDLCKYGQNSVCPSVIKRVVEGAGRPLSSGKREQLDFEDFVYFCLSEEDKNNSPAVYYWFKVLDVDGDGILSGYELFEFYRENHQHFLEFSENPGDLTYGDMMCQMLDMMGFLCSQDDQIGLTLSDLRACPTPSNFFNMVFNAQKFMLFEHRDPFAEHQQKLRPEKTDWDRFARAEYDRMASESQ</sequence>
<dbReference type="Gene3D" id="1.10.238.220">
    <property type="match status" value="1"/>
</dbReference>
<evidence type="ECO:0000259" key="4">
    <source>
        <dbReference type="PROSITE" id="PS50222"/>
    </source>
</evidence>
<feature type="compositionally biased region" description="Polar residues" evidence="3">
    <location>
        <begin position="105"/>
        <end position="115"/>
    </location>
</feature>
<keyword evidence="2" id="KW-0106">Calcium</keyword>
<dbReference type="PANTHER" id="PTHR14095">
    <property type="entry name" value="PHOSPHATASE 2A REGULATORY SUBUNIT-RELATED"/>
    <property type="match status" value="1"/>
</dbReference>
<dbReference type="InterPro" id="IPR011992">
    <property type="entry name" value="EF-hand-dom_pair"/>
</dbReference>
<dbReference type="InterPro" id="IPR018247">
    <property type="entry name" value="EF_Hand_1_Ca_BS"/>
</dbReference>
<dbReference type="FunFam" id="1.10.238.10:FF:000025">
    <property type="entry name" value="serine/threonine-protein phosphatase 2A regulatory subunit B'' subunit alpha"/>
    <property type="match status" value="1"/>
</dbReference>
<feature type="domain" description="EF-hand" evidence="4">
    <location>
        <begin position="537"/>
        <end position="572"/>
    </location>
</feature>
<dbReference type="FunFam" id="1.10.238.220:FF:000003">
    <property type="entry name" value="Phosphoprotein phosphatase 2A regulatory subunit"/>
    <property type="match status" value="1"/>
</dbReference>
<accession>A0A061IWZ7</accession>
<dbReference type="Proteomes" id="UP000031737">
    <property type="component" value="Unassembled WGS sequence"/>
</dbReference>
<dbReference type="SUPFAM" id="SSF47473">
    <property type="entry name" value="EF-hand"/>
    <property type="match status" value="1"/>
</dbReference>
<proteinExistence type="predicted"/>
<dbReference type="VEuPathDB" id="TriTrypDB:TRSC58_06804"/>
<evidence type="ECO:0000313" key="6">
    <source>
        <dbReference type="Proteomes" id="UP000031737"/>
    </source>
</evidence>
<keyword evidence="6" id="KW-1185">Reference proteome</keyword>
<dbReference type="GO" id="GO:0005509">
    <property type="term" value="F:calcium ion binding"/>
    <property type="evidence" value="ECO:0007669"/>
    <property type="project" value="InterPro"/>
</dbReference>
<comment type="caution">
    <text evidence="5">The sequence shown here is derived from an EMBL/GenBank/DDBJ whole genome shotgun (WGS) entry which is preliminary data.</text>
</comment>
<evidence type="ECO:0000256" key="3">
    <source>
        <dbReference type="SAM" id="MobiDB-lite"/>
    </source>
</evidence>
<dbReference type="Pfam" id="PF17958">
    <property type="entry name" value="EF-hand_13"/>
    <property type="match status" value="1"/>
</dbReference>
<protein>
    <recommendedName>
        <fullName evidence="4">EF-hand domain-containing protein</fullName>
    </recommendedName>
</protein>
<dbReference type="GO" id="GO:0019888">
    <property type="term" value="F:protein phosphatase regulator activity"/>
    <property type="evidence" value="ECO:0007669"/>
    <property type="project" value="TreeGrafter"/>
</dbReference>
<gene>
    <name evidence="5" type="ORF">TRSC58_06804</name>
</gene>
<dbReference type="OrthoDB" id="5586at2759"/>
<dbReference type="GO" id="GO:0000159">
    <property type="term" value="C:protein phosphatase type 2A complex"/>
    <property type="evidence" value="ECO:0007669"/>
    <property type="project" value="TreeGrafter"/>
</dbReference>
<keyword evidence="1" id="KW-0479">Metal-binding</keyword>
<dbReference type="EMBL" id="AUPL01006804">
    <property type="protein sequence ID" value="ESL05542.1"/>
    <property type="molecule type" value="Genomic_DNA"/>
</dbReference>